<proteinExistence type="predicted"/>
<protein>
    <submittedName>
        <fullName evidence="2">Uncharacterized protein</fullName>
    </submittedName>
</protein>
<dbReference type="AlphaFoldDB" id="A0A0D6JRR5"/>
<keyword evidence="1" id="KW-1133">Transmembrane helix</keyword>
<evidence type="ECO:0000313" key="2">
    <source>
        <dbReference type="EMBL" id="CQR50572.1"/>
    </source>
</evidence>
<organism evidence="2 3">
    <name type="scientific">Haloferax massiliensis</name>
    <dbReference type="NCBI Taxonomy" id="1476858"/>
    <lineage>
        <taxon>Archaea</taxon>
        <taxon>Methanobacteriati</taxon>
        <taxon>Methanobacteriota</taxon>
        <taxon>Stenosarchaea group</taxon>
        <taxon>Halobacteria</taxon>
        <taxon>Halobacteriales</taxon>
        <taxon>Haloferacaceae</taxon>
        <taxon>Haloferax</taxon>
    </lineage>
</organism>
<sequence>MEGNELSPSGDSQSYNLKGYDKISLFIAVFLYFGSELNIIPFQTAVLSFLFVIILYLVLDS</sequence>
<gene>
    <name evidence="2" type="ORF">BN996_02054</name>
</gene>
<keyword evidence="1" id="KW-0472">Membrane</keyword>
<dbReference type="EMBL" id="CSTE01000002">
    <property type="protein sequence ID" value="CQR50572.1"/>
    <property type="molecule type" value="Genomic_DNA"/>
</dbReference>
<accession>A0A0D6JRR5</accession>
<reference evidence="3" key="1">
    <citation type="submission" date="2015-03" db="EMBL/GenBank/DDBJ databases">
        <authorList>
            <person name="Urmite Genomes"/>
        </authorList>
    </citation>
    <scope>NUCLEOTIDE SEQUENCE [LARGE SCALE GENOMIC DNA]</scope>
    <source>
        <strain evidence="3">Arc-Hr</strain>
    </source>
</reference>
<name>A0A0D6JRR5_9EURY</name>
<evidence type="ECO:0000313" key="3">
    <source>
        <dbReference type="Proteomes" id="UP000198902"/>
    </source>
</evidence>
<evidence type="ECO:0000256" key="1">
    <source>
        <dbReference type="SAM" id="Phobius"/>
    </source>
</evidence>
<feature type="transmembrane region" description="Helical" evidence="1">
    <location>
        <begin position="39"/>
        <end position="59"/>
    </location>
</feature>
<keyword evidence="1" id="KW-0812">Transmembrane</keyword>
<keyword evidence="3" id="KW-1185">Reference proteome</keyword>
<dbReference type="Proteomes" id="UP000198902">
    <property type="component" value="Unassembled WGS sequence"/>
</dbReference>